<reference evidence="1" key="1">
    <citation type="submission" date="2020-11" db="EMBL/GenBank/DDBJ databases">
        <authorList>
            <person name="Whitehead M."/>
        </authorList>
    </citation>
    <scope>NUCLEOTIDE SEQUENCE</scope>
    <source>
        <strain evidence="1">EGII</strain>
    </source>
</reference>
<dbReference type="Proteomes" id="UP000606786">
    <property type="component" value="Unassembled WGS sequence"/>
</dbReference>
<accession>A0A811V5N6</accession>
<evidence type="ECO:0000313" key="2">
    <source>
        <dbReference type="Proteomes" id="UP000606786"/>
    </source>
</evidence>
<keyword evidence="2" id="KW-1185">Reference proteome</keyword>
<gene>
    <name evidence="1" type="ORF">CCAP1982_LOCUS14086</name>
</gene>
<proteinExistence type="predicted"/>
<comment type="caution">
    <text evidence="1">The sequence shown here is derived from an EMBL/GenBank/DDBJ whole genome shotgun (WGS) entry which is preliminary data.</text>
</comment>
<evidence type="ECO:0000313" key="1">
    <source>
        <dbReference type="EMBL" id="CAD7005735.1"/>
    </source>
</evidence>
<protein>
    <submittedName>
        <fullName evidence="1">(Mediterranean fruit fly) hypothetical protein</fullName>
    </submittedName>
</protein>
<name>A0A811V5N6_CERCA</name>
<dbReference type="AlphaFoldDB" id="A0A811V5N6"/>
<organism evidence="1 2">
    <name type="scientific">Ceratitis capitata</name>
    <name type="common">Mediterranean fruit fly</name>
    <name type="synonym">Tephritis capitata</name>
    <dbReference type="NCBI Taxonomy" id="7213"/>
    <lineage>
        <taxon>Eukaryota</taxon>
        <taxon>Metazoa</taxon>
        <taxon>Ecdysozoa</taxon>
        <taxon>Arthropoda</taxon>
        <taxon>Hexapoda</taxon>
        <taxon>Insecta</taxon>
        <taxon>Pterygota</taxon>
        <taxon>Neoptera</taxon>
        <taxon>Endopterygota</taxon>
        <taxon>Diptera</taxon>
        <taxon>Brachycera</taxon>
        <taxon>Muscomorpha</taxon>
        <taxon>Tephritoidea</taxon>
        <taxon>Tephritidae</taxon>
        <taxon>Ceratitis</taxon>
        <taxon>Ceratitis</taxon>
    </lineage>
</organism>
<dbReference type="EMBL" id="CAJHJT010000034">
    <property type="protein sequence ID" value="CAD7005735.1"/>
    <property type="molecule type" value="Genomic_DNA"/>
</dbReference>
<sequence>MHVLARATNNNSVCSDSKGISLQHIHHHHQLELDLEPMHTLYLLSVMLTDAWEIFLARTCRSYRHSDWLAQRGENYKKHVVSWERYHSLLSNASGNNEEERLDTV</sequence>